<sequence>MGEDHPMDRQQVAQAVELVRALRVQLGEMTSQLGWIERQNVRTSNARACTLRAEAAMLRRDIKEAQSLIDRLEHRYLNMRRPAGGSTSSAPIGTRCR</sequence>
<evidence type="ECO:0000313" key="4">
    <source>
        <dbReference type="Proteomes" id="UP000193801"/>
    </source>
</evidence>
<reference evidence="2" key="2">
    <citation type="submission" date="2016-01" db="EMBL/GenBank/DDBJ databases">
        <authorList>
            <person name="Oliw E.H."/>
        </authorList>
    </citation>
    <scope>NUCLEOTIDE SEQUENCE</scope>
    <source>
        <strain evidence="2">IEC33</strain>
    </source>
</reference>
<gene>
    <name evidence="2" type="ORF">AWB90_10520</name>
    <name evidence="1" type="ORF">AWB91_14525</name>
</gene>
<name>A0A1X2ACM3_9MYCO</name>
<dbReference type="AlphaFoldDB" id="A0A1X2ACM3"/>
<accession>A0A1X2ACM3</accession>
<dbReference type="EMBL" id="LQPK01000011">
    <property type="protein sequence ID" value="ORW31514.1"/>
    <property type="molecule type" value="Genomic_DNA"/>
</dbReference>
<keyword evidence="4" id="KW-1185">Reference proteome</keyword>
<dbReference type="Proteomes" id="UP000193285">
    <property type="component" value="Unassembled WGS sequence"/>
</dbReference>
<organism evidence="2 3">
    <name type="scientific">Mycobacterium paraense</name>
    <dbReference type="NCBI Taxonomy" id="767916"/>
    <lineage>
        <taxon>Bacteria</taxon>
        <taxon>Bacillati</taxon>
        <taxon>Actinomycetota</taxon>
        <taxon>Actinomycetes</taxon>
        <taxon>Mycobacteriales</taxon>
        <taxon>Mycobacteriaceae</taxon>
        <taxon>Mycobacterium</taxon>
        <taxon>Mycobacterium simiae complex</taxon>
    </lineage>
</organism>
<dbReference type="STRING" id="767916.AWB91_14525"/>
<evidence type="ECO:0000313" key="3">
    <source>
        <dbReference type="Proteomes" id="UP000193285"/>
    </source>
</evidence>
<evidence type="ECO:0000313" key="2">
    <source>
        <dbReference type="EMBL" id="ORW48673.1"/>
    </source>
</evidence>
<dbReference type="Proteomes" id="UP000193801">
    <property type="component" value="Unassembled WGS sequence"/>
</dbReference>
<dbReference type="EMBL" id="LQPN01000039">
    <property type="protein sequence ID" value="ORW48673.1"/>
    <property type="molecule type" value="Genomic_DNA"/>
</dbReference>
<protein>
    <submittedName>
        <fullName evidence="2">Uncharacterized protein</fullName>
    </submittedName>
</protein>
<reference evidence="3 4" key="1">
    <citation type="journal article" date="2015" name="Emerg. Microbes Infect.">
        <title>Characterization of 17 strains belonging to the Mycobacterium simiae complex and description of Mycobacterium paraense sp. nov.</title>
        <authorList>
            <person name="Fusco da Costa A.R."/>
            <person name="Fedrizzi T."/>
            <person name="Lopes M.L."/>
            <person name="Pecorari M."/>
            <person name="Oliveira da Costa W.L."/>
            <person name="Giacobazzi E."/>
            <person name="da Costa Bahia J.R."/>
            <person name="De Sanctis V."/>
            <person name="Batista Lima K.V."/>
            <person name="Bertorelli R."/>
            <person name="Grottola A."/>
            <person name="Fabio A."/>
            <person name="Mariottini A."/>
            <person name="Ferretti P."/>
            <person name="Di Leva F."/>
            <person name="Fregni Serpini G."/>
            <person name="Tagliazucchi S."/>
            <person name="Rumpianesi F."/>
            <person name="Jousson O."/>
            <person name="Segata N."/>
            <person name="Tortoli E."/>
        </authorList>
    </citation>
    <scope>NUCLEOTIDE SEQUENCE [LARGE SCALE GENOMIC DNA]</scope>
    <source>
        <strain evidence="1 4">FI-07156</strain>
        <strain evidence="2 3">IEC33</strain>
    </source>
</reference>
<comment type="caution">
    <text evidence="2">The sequence shown here is derived from an EMBL/GenBank/DDBJ whole genome shotgun (WGS) entry which is preliminary data.</text>
</comment>
<proteinExistence type="predicted"/>
<reference evidence="1" key="3">
    <citation type="submission" date="2016-01" db="EMBL/GenBank/DDBJ databases">
        <authorList>
            <person name="Ana R.F.D.C."/>
            <person name="Tarcisio F."/>
            <person name="Maria L.L."/>
            <person name="Monica P."/>
            <person name="Wana L.O.D.C."/>
            <person name="Elisabetta G."/>
            <person name="Jeann R.D.C.B."/>
            <person name="Veronica D.S."/>
            <person name="Karla V.B.L."/>
            <person name="Roberto B."/>
            <person name="Antonella G."/>
            <person name="Anna F."/>
            <person name="Alessandro M."/>
            <person name="Pamela F."/>
            <person name="Francesca D.L."/>
            <person name="Giulia F.S."/>
            <person name="Sara T."/>
            <person name="Fabio R."/>
            <person name="Olivier J."/>
            <person name="Nicola S."/>
            <person name="Enrico T."/>
        </authorList>
    </citation>
    <scope>NUCLEOTIDE SEQUENCE</scope>
    <source>
        <strain evidence="1">FI-07156</strain>
    </source>
</reference>
<evidence type="ECO:0000313" key="1">
    <source>
        <dbReference type="EMBL" id="ORW31514.1"/>
    </source>
</evidence>